<reference evidence="2" key="1">
    <citation type="submission" date="2015-07" db="EMBL/GenBank/DDBJ databases">
        <title>Draft genome sequence of Streptomyces sp. CMAA 1322, a bacterium isolated from Caatinga biome, from dry forest semiarid of Brazil.</title>
        <authorList>
            <person name="Santos S.N."/>
            <person name="Gacesa R."/>
            <person name="Taketani R.G."/>
            <person name="Long P.F."/>
            <person name="Melo I.S."/>
        </authorList>
    </citation>
    <scope>NUCLEOTIDE SEQUENCE [LARGE SCALE GENOMIC DNA]</scope>
    <source>
        <strain evidence="2">CMAA 1322</strain>
    </source>
</reference>
<sequence length="138" mass="14531">MRAFSLSASAKHIPREPAGASLRIVSAAALILSPARAMWSPVTPATCASLMTCLAKASPHSRKASPPSPTQWVRPAWALRALPIFSISPLAFVSAAPLAAMSAPLEPMMLAYMLSADMPSKLVGPPSADISRYPPSYF</sequence>
<organism evidence="1 2">
    <name type="scientific">Streptomyces caatingaensis</name>
    <dbReference type="NCBI Taxonomy" id="1678637"/>
    <lineage>
        <taxon>Bacteria</taxon>
        <taxon>Bacillati</taxon>
        <taxon>Actinomycetota</taxon>
        <taxon>Actinomycetes</taxon>
        <taxon>Kitasatosporales</taxon>
        <taxon>Streptomycetaceae</taxon>
        <taxon>Streptomyces</taxon>
    </lineage>
</organism>
<evidence type="ECO:0000313" key="1">
    <source>
        <dbReference type="EMBL" id="KNB51205.1"/>
    </source>
</evidence>
<name>A0A0K9XCV6_9ACTN</name>
<protein>
    <submittedName>
        <fullName evidence="1">Uncharacterized protein</fullName>
    </submittedName>
</protein>
<dbReference type="EMBL" id="LFXA01000011">
    <property type="protein sequence ID" value="KNB51205.1"/>
    <property type="molecule type" value="Genomic_DNA"/>
</dbReference>
<evidence type="ECO:0000313" key="2">
    <source>
        <dbReference type="Proteomes" id="UP000037288"/>
    </source>
</evidence>
<proteinExistence type="predicted"/>
<gene>
    <name evidence="1" type="ORF">AC230_18990</name>
</gene>
<comment type="caution">
    <text evidence="1">The sequence shown here is derived from an EMBL/GenBank/DDBJ whole genome shotgun (WGS) entry which is preliminary data.</text>
</comment>
<accession>A0A0K9XCV6</accession>
<dbReference type="AlphaFoldDB" id="A0A0K9XCV6"/>
<dbReference type="Proteomes" id="UP000037288">
    <property type="component" value="Unassembled WGS sequence"/>
</dbReference>
<keyword evidence="2" id="KW-1185">Reference proteome</keyword>